<organism evidence="1 2">
    <name type="scientific">Nocardia mangyaensis</name>
    <dbReference type="NCBI Taxonomy" id="2213200"/>
    <lineage>
        <taxon>Bacteria</taxon>
        <taxon>Bacillati</taxon>
        <taxon>Actinomycetota</taxon>
        <taxon>Actinomycetes</taxon>
        <taxon>Mycobacteriales</taxon>
        <taxon>Nocardiaceae</taxon>
        <taxon>Nocardia</taxon>
    </lineage>
</organism>
<dbReference type="Proteomes" id="UP000183810">
    <property type="component" value="Chromosome"/>
</dbReference>
<protein>
    <submittedName>
        <fullName evidence="1">Uncharacterized protein</fullName>
    </submittedName>
</protein>
<name>A0A1J0VYN9_9NOCA</name>
<reference evidence="1" key="1">
    <citation type="submission" date="2016-11" db="EMBL/GenBank/DDBJ databases">
        <authorList>
            <person name="Jaros S."/>
            <person name="Januszkiewicz K."/>
            <person name="Wedrychowicz H."/>
        </authorList>
    </citation>
    <scope>NUCLEOTIDE SEQUENCE [LARGE SCALE GENOMIC DNA]</scope>
    <source>
        <strain evidence="1">Y48</strain>
    </source>
</reference>
<dbReference type="EMBL" id="CP018082">
    <property type="protein sequence ID" value="APE37113.1"/>
    <property type="molecule type" value="Genomic_DNA"/>
</dbReference>
<proteinExistence type="predicted"/>
<accession>A0A1J0VYN9</accession>
<keyword evidence="2" id="KW-1185">Reference proteome</keyword>
<evidence type="ECO:0000313" key="1">
    <source>
        <dbReference type="EMBL" id="APE37113.1"/>
    </source>
</evidence>
<gene>
    <name evidence="1" type="ORF">BOX37_27875</name>
</gene>
<sequence length="207" mass="22440">MVGVLWVSTEGAVMAGGESASSGGTDPGGFEAVAVRRLESSTQQMRWAQEDIEGFFVVVPRRWWRRTPSQRERSRSVEQACRALVDVSGDLLVFGLRSELALQAATAATNCLAGAFGRTQIADFIAELTITEAAARPDVSMPWPPAQLEQVLRESAHLARRVLTATQQIVTDPGTSTDVVAALQHLPLLLRGLEEQYVSLAEKVHTT</sequence>
<dbReference type="KEGG" id="nsl:BOX37_27875"/>
<dbReference type="AlphaFoldDB" id="A0A1J0VYN9"/>
<evidence type="ECO:0000313" key="2">
    <source>
        <dbReference type="Proteomes" id="UP000183810"/>
    </source>
</evidence>
<dbReference type="RefSeq" id="WP_071930282.1">
    <property type="nucleotide sequence ID" value="NZ_CP018082.1"/>
</dbReference>